<dbReference type="PANTHER" id="PTHR37422:SF13">
    <property type="entry name" value="LIPOPOLYSACCHARIDE BIOSYNTHESIS PROTEIN PA4999-RELATED"/>
    <property type="match status" value="1"/>
</dbReference>
<feature type="transmembrane region" description="Helical" evidence="5">
    <location>
        <begin position="6"/>
        <end position="29"/>
    </location>
</feature>
<organism evidence="7 8">
    <name type="scientific">Candidatus Kuenenbacteria bacterium CG10_big_fil_rev_8_21_14_0_10_36_11</name>
    <dbReference type="NCBI Taxonomy" id="1974618"/>
    <lineage>
        <taxon>Bacteria</taxon>
        <taxon>Candidatus Kueneniibacteriota</taxon>
    </lineage>
</organism>
<evidence type="ECO:0000313" key="8">
    <source>
        <dbReference type="Proteomes" id="UP000231464"/>
    </source>
</evidence>
<evidence type="ECO:0000256" key="3">
    <source>
        <dbReference type="ARBA" id="ARBA00022989"/>
    </source>
</evidence>
<comment type="caution">
    <text evidence="7">The sequence shown here is derived from an EMBL/GenBank/DDBJ whole genome shotgun (WGS) entry which is preliminary data.</text>
</comment>
<evidence type="ECO:0000256" key="2">
    <source>
        <dbReference type="ARBA" id="ARBA00022692"/>
    </source>
</evidence>
<accession>A0A2M6W9U3</accession>
<keyword evidence="2 5" id="KW-0812">Transmembrane</keyword>
<keyword evidence="4 5" id="KW-0472">Membrane</keyword>
<evidence type="ECO:0000256" key="5">
    <source>
        <dbReference type="SAM" id="Phobius"/>
    </source>
</evidence>
<comment type="subcellular location">
    <subcellularLocation>
        <location evidence="1">Membrane</location>
        <topology evidence="1">Multi-pass membrane protein</topology>
    </subcellularLocation>
</comment>
<evidence type="ECO:0000256" key="1">
    <source>
        <dbReference type="ARBA" id="ARBA00004141"/>
    </source>
</evidence>
<dbReference type="AlphaFoldDB" id="A0A2M6W9U3"/>
<evidence type="ECO:0000259" key="6">
    <source>
        <dbReference type="Pfam" id="PF04932"/>
    </source>
</evidence>
<feature type="transmembrane region" description="Helical" evidence="5">
    <location>
        <begin position="311"/>
        <end position="331"/>
    </location>
</feature>
<evidence type="ECO:0000313" key="7">
    <source>
        <dbReference type="EMBL" id="PIT89588.1"/>
    </source>
</evidence>
<feature type="transmembrane region" description="Helical" evidence="5">
    <location>
        <begin position="204"/>
        <end position="220"/>
    </location>
</feature>
<dbReference type="PANTHER" id="PTHR37422">
    <property type="entry name" value="TEICHURONIC ACID BIOSYNTHESIS PROTEIN TUAE"/>
    <property type="match status" value="1"/>
</dbReference>
<feature type="non-terminal residue" evidence="7">
    <location>
        <position position="1"/>
    </location>
</feature>
<proteinExistence type="predicted"/>
<dbReference type="InterPro" id="IPR007016">
    <property type="entry name" value="O-antigen_ligase-rel_domated"/>
</dbReference>
<feature type="transmembrane region" description="Helical" evidence="5">
    <location>
        <begin position="50"/>
        <end position="70"/>
    </location>
</feature>
<keyword evidence="3 5" id="KW-1133">Transmembrane helix</keyword>
<dbReference type="GO" id="GO:0016020">
    <property type="term" value="C:membrane"/>
    <property type="evidence" value="ECO:0007669"/>
    <property type="project" value="UniProtKB-SubCell"/>
</dbReference>
<protein>
    <recommendedName>
        <fullName evidence="6">O-antigen ligase-related domain-containing protein</fullName>
    </recommendedName>
</protein>
<dbReference type="InterPro" id="IPR051533">
    <property type="entry name" value="WaaL-like"/>
</dbReference>
<sequence>SYLLRFNIGFLPTTFLEVMIIILIFIWFIKKIKNINLAVSWQKIKDLLGLQNLIIIGLFVISATIAVFIASDTRAAWGAWKAYFIEPIILFFIFLDIFSKRDIPKILLSLALSAFLVSALAIIQKFTGWFVPYTFWGKDNTFRVTSFYGYPNAIGLYLGPIIPLLVFYAAHLTKEFKKNIFLIFFLLLVIIFSLLAIFWANSTGAIMGLLLGIIITGFFYKKTIFVSILLLLIFSSVIYFNILPSNISDTLLLKDWSGQVRVKMWTETFEMLKHNFIFGPGLSNYQTAVAPYHIWSFVEIFQYPHNLILNFWSEIGLLGLFSFLALVIIFLKKIIFTFRQNQNKFLLFGLIWSMFVILIHGLVDVPYFKNDLAILFWLIFGLLFLYKKN</sequence>
<feature type="transmembrane region" description="Helical" evidence="5">
    <location>
        <begin position="82"/>
        <end position="99"/>
    </location>
</feature>
<dbReference type="Pfam" id="PF04932">
    <property type="entry name" value="Wzy_C"/>
    <property type="match status" value="1"/>
</dbReference>
<name>A0A2M6W9U3_9BACT</name>
<feature type="transmembrane region" description="Helical" evidence="5">
    <location>
        <begin position="147"/>
        <end position="168"/>
    </location>
</feature>
<feature type="transmembrane region" description="Helical" evidence="5">
    <location>
        <begin position="225"/>
        <end position="243"/>
    </location>
</feature>
<evidence type="ECO:0000256" key="4">
    <source>
        <dbReference type="ARBA" id="ARBA00023136"/>
    </source>
</evidence>
<gene>
    <name evidence="7" type="ORF">COU23_03210</name>
</gene>
<dbReference type="EMBL" id="PFBP01000051">
    <property type="protein sequence ID" value="PIT89588.1"/>
    <property type="molecule type" value="Genomic_DNA"/>
</dbReference>
<reference evidence="8" key="1">
    <citation type="submission" date="2017-09" db="EMBL/GenBank/DDBJ databases">
        <title>Depth-based differentiation of microbial function through sediment-hosted aquifers and enrichment of novel symbionts in the deep terrestrial subsurface.</title>
        <authorList>
            <person name="Probst A.J."/>
            <person name="Ladd B."/>
            <person name="Jarett J.K."/>
            <person name="Geller-Mcgrath D.E."/>
            <person name="Sieber C.M.K."/>
            <person name="Emerson J.B."/>
            <person name="Anantharaman K."/>
            <person name="Thomas B.C."/>
            <person name="Malmstrom R."/>
            <person name="Stieglmeier M."/>
            <person name="Klingl A."/>
            <person name="Woyke T."/>
            <person name="Ryan C.M."/>
            <person name="Banfield J.F."/>
        </authorList>
    </citation>
    <scope>NUCLEOTIDE SEQUENCE [LARGE SCALE GENOMIC DNA]</scope>
</reference>
<feature type="domain" description="O-antigen ligase-related" evidence="6">
    <location>
        <begin position="189"/>
        <end position="324"/>
    </location>
</feature>
<dbReference type="Proteomes" id="UP000231464">
    <property type="component" value="Unassembled WGS sequence"/>
</dbReference>
<feature type="transmembrane region" description="Helical" evidence="5">
    <location>
        <begin position="368"/>
        <end position="386"/>
    </location>
</feature>
<feature type="transmembrane region" description="Helical" evidence="5">
    <location>
        <begin position="106"/>
        <end position="127"/>
    </location>
</feature>
<feature type="transmembrane region" description="Helical" evidence="5">
    <location>
        <begin position="343"/>
        <end position="362"/>
    </location>
</feature>
<feature type="transmembrane region" description="Helical" evidence="5">
    <location>
        <begin position="180"/>
        <end position="198"/>
    </location>
</feature>